<organism evidence="6 7">
    <name type="scientific">Enhydrobacter aerosaccus</name>
    <dbReference type="NCBI Taxonomy" id="225324"/>
    <lineage>
        <taxon>Bacteria</taxon>
        <taxon>Pseudomonadati</taxon>
        <taxon>Pseudomonadota</taxon>
        <taxon>Alphaproteobacteria</taxon>
        <taxon>Hyphomicrobiales</taxon>
        <taxon>Enhydrobacter</taxon>
    </lineage>
</organism>
<dbReference type="OrthoDB" id="9804736at2"/>
<feature type="domain" description="Luciferase-like" evidence="5">
    <location>
        <begin position="11"/>
        <end position="307"/>
    </location>
</feature>
<dbReference type="InterPro" id="IPR050766">
    <property type="entry name" value="Bact_Lucif_Oxidored"/>
</dbReference>
<dbReference type="Gene3D" id="3.20.20.30">
    <property type="entry name" value="Luciferase-like domain"/>
    <property type="match status" value="1"/>
</dbReference>
<reference evidence="7" key="1">
    <citation type="submission" date="2017-02" db="EMBL/GenBank/DDBJ databases">
        <authorList>
            <person name="Varghese N."/>
            <person name="Submissions S."/>
        </authorList>
    </citation>
    <scope>NUCLEOTIDE SEQUENCE [LARGE SCALE GENOMIC DNA]</scope>
    <source>
        <strain evidence="7">ATCC 27094</strain>
    </source>
</reference>
<evidence type="ECO:0000256" key="2">
    <source>
        <dbReference type="ARBA" id="ARBA00022630"/>
    </source>
</evidence>
<keyword evidence="3" id="KW-0560">Oxidoreductase</keyword>
<dbReference type="EMBL" id="FUWJ01000002">
    <property type="protein sequence ID" value="SJZ76136.1"/>
    <property type="molecule type" value="Genomic_DNA"/>
</dbReference>
<protein>
    <submittedName>
        <fullName evidence="6">Limonene 1,2-monooxygenase</fullName>
    </submittedName>
</protein>
<dbReference type="AlphaFoldDB" id="A0A1T4NAK5"/>
<comment type="similarity">
    <text evidence="1">Belongs to the bacterial luciferase oxidoreductase family.</text>
</comment>
<sequence length="404" mass="44542">MAQTGNHKGLTFGIFLAPFHRVGENPTLSMARDMELIEWIDELGFDEAWVGEHHSAGWETIASPEVFMAAAIERTRYIRLGSGVTSLPYHHPLMVANRFVQLDHMSRGRTMLGCGPGALPSDAYMMGIEPSTQRRRMEESLEAIMRLLECKEPVTMKTDWFELREARLHLAPYSYPHFPIACASTITPSGMIAAGKHGVGVLSIGAGLPGGPEAMAKQWAIYEETAAKHGKTADRSKWRIVVNAHIADDDEQALREVNAGERRETVTYFEDTLGRPPGRADDPLREGVKMGTTLVGTPDTVAHGIERLLGYSNGGFGGILFRAHEWASREATMRSYELFARYVMPRFQGSLDTIVASNEWARSNRKGIFGPNVAAVQKAFTDAGRAVPEEFRARTPGARDVAGD</sequence>
<dbReference type="PANTHER" id="PTHR30137">
    <property type="entry name" value="LUCIFERASE-LIKE MONOOXYGENASE"/>
    <property type="match status" value="1"/>
</dbReference>
<gene>
    <name evidence="6" type="ORF">SAMN02745126_02188</name>
</gene>
<dbReference type="STRING" id="225324.SAMN02745126_02188"/>
<dbReference type="InterPro" id="IPR036661">
    <property type="entry name" value="Luciferase-like_sf"/>
</dbReference>
<evidence type="ECO:0000313" key="7">
    <source>
        <dbReference type="Proteomes" id="UP000190092"/>
    </source>
</evidence>
<dbReference type="Proteomes" id="UP000190092">
    <property type="component" value="Unassembled WGS sequence"/>
</dbReference>
<dbReference type="Pfam" id="PF00296">
    <property type="entry name" value="Bac_luciferase"/>
    <property type="match status" value="1"/>
</dbReference>
<dbReference type="PANTHER" id="PTHR30137:SF16">
    <property type="entry name" value="BLL0895 PROTEIN"/>
    <property type="match status" value="1"/>
</dbReference>
<evidence type="ECO:0000256" key="1">
    <source>
        <dbReference type="ARBA" id="ARBA00010426"/>
    </source>
</evidence>
<evidence type="ECO:0000256" key="3">
    <source>
        <dbReference type="ARBA" id="ARBA00023002"/>
    </source>
</evidence>
<accession>A0A1T4NAK5</accession>
<dbReference type="GO" id="GO:0016705">
    <property type="term" value="F:oxidoreductase activity, acting on paired donors, with incorporation or reduction of molecular oxygen"/>
    <property type="evidence" value="ECO:0007669"/>
    <property type="project" value="InterPro"/>
</dbReference>
<evidence type="ECO:0000256" key="4">
    <source>
        <dbReference type="ARBA" id="ARBA00023033"/>
    </source>
</evidence>
<evidence type="ECO:0000313" key="6">
    <source>
        <dbReference type="EMBL" id="SJZ76136.1"/>
    </source>
</evidence>
<name>A0A1T4NAK5_9HYPH</name>
<keyword evidence="7" id="KW-1185">Reference proteome</keyword>
<proteinExistence type="inferred from homology"/>
<dbReference type="GO" id="GO:0005829">
    <property type="term" value="C:cytosol"/>
    <property type="evidence" value="ECO:0007669"/>
    <property type="project" value="TreeGrafter"/>
</dbReference>
<dbReference type="RefSeq" id="WP_085933899.1">
    <property type="nucleotide sequence ID" value="NZ_FUWJ01000002.1"/>
</dbReference>
<dbReference type="SUPFAM" id="SSF51679">
    <property type="entry name" value="Bacterial luciferase-like"/>
    <property type="match status" value="1"/>
</dbReference>
<dbReference type="InterPro" id="IPR011251">
    <property type="entry name" value="Luciferase-like_dom"/>
</dbReference>
<keyword evidence="2" id="KW-0285">Flavoprotein</keyword>
<evidence type="ECO:0000259" key="5">
    <source>
        <dbReference type="Pfam" id="PF00296"/>
    </source>
</evidence>
<keyword evidence="4 6" id="KW-0503">Monooxygenase</keyword>
<dbReference type="GO" id="GO:0004497">
    <property type="term" value="F:monooxygenase activity"/>
    <property type="evidence" value="ECO:0007669"/>
    <property type="project" value="UniProtKB-KW"/>
</dbReference>